<evidence type="ECO:0000259" key="12">
    <source>
        <dbReference type="PROSITE" id="PS50055"/>
    </source>
</evidence>
<comment type="caution">
    <text evidence="14">The sequence shown here is derived from an EMBL/GenBank/DDBJ whole genome shotgun (WGS) entry which is preliminary data.</text>
</comment>
<evidence type="ECO:0000256" key="10">
    <source>
        <dbReference type="SAM" id="Phobius"/>
    </source>
</evidence>
<protein>
    <recommendedName>
        <fullName evidence="2">protein-tyrosine-phosphatase</fullName>
        <ecNumber evidence="2">3.1.3.48</ecNumber>
    </recommendedName>
</protein>
<feature type="domain" description="Tyrosine specific protein phosphatases" evidence="13">
    <location>
        <begin position="1138"/>
        <end position="1211"/>
    </location>
</feature>
<evidence type="ECO:0000256" key="11">
    <source>
        <dbReference type="SAM" id="SignalP"/>
    </source>
</evidence>
<evidence type="ECO:0000256" key="6">
    <source>
        <dbReference type="ARBA" id="ARBA00022912"/>
    </source>
</evidence>
<dbReference type="PROSITE" id="PS50055">
    <property type="entry name" value="TYR_PHOSPHATASE_PTP"/>
    <property type="match status" value="2"/>
</dbReference>
<dbReference type="Pfam" id="PF00102">
    <property type="entry name" value="Y_phosphatase"/>
    <property type="match status" value="2"/>
</dbReference>
<evidence type="ECO:0000256" key="7">
    <source>
        <dbReference type="ARBA" id="ARBA00023157"/>
    </source>
</evidence>
<organism evidence="14 15">
    <name type="scientific">Biomphalaria pfeifferi</name>
    <name type="common">Bloodfluke planorb</name>
    <name type="synonym">Freshwater snail</name>
    <dbReference type="NCBI Taxonomy" id="112525"/>
    <lineage>
        <taxon>Eukaryota</taxon>
        <taxon>Metazoa</taxon>
        <taxon>Spiralia</taxon>
        <taxon>Lophotrochozoa</taxon>
        <taxon>Mollusca</taxon>
        <taxon>Gastropoda</taxon>
        <taxon>Heterobranchia</taxon>
        <taxon>Euthyneura</taxon>
        <taxon>Panpulmonata</taxon>
        <taxon>Hygrophila</taxon>
        <taxon>Lymnaeoidea</taxon>
        <taxon>Planorbidae</taxon>
        <taxon>Biomphalaria</taxon>
    </lineage>
</organism>
<dbReference type="Gene3D" id="3.90.190.10">
    <property type="entry name" value="Protein tyrosine phosphatase superfamily"/>
    <property type="match status" value="2"/>
</dbReference>
<dbReference type="Pfam" id="PF22633">
    <property type="entry name" value="F5_F8_type_C_2"/>
    <property type="match status" value="1"/>
</dbReference>
<dbReference type="InterPro" id="IPR000742">
    <property type="entry name" value="EGF"/>
</dbReference>
<evidence type="ECO:0000256" key="3">
    <source>
        <dbReference type="ARBA" id="ARBA00022723"/>
    </source>
</evidence>
<dbReference type="GO" id="GO:0046872">
    <property type="term" value="F:metal ion binding"/>
    <property type="evidence" value="ECO:0007669"/>
    <property type="project" value="UniProtKB-KW"/>
</dbReference>
<dbReference type="PANTHER" id="PTHR19134">
    <property type="entry name" value="RECEPTOR-TYPE TYROSINE-PROTEIN PHOSPHATASE"/>
    <property type="match status" value="1"/>
</dbReference>
<feature type="transmembrane region" description="Helical" evidence="10">
    <location>
        <begin position="570"/>
        <end position="594"/>
    </location>
</feature>
<evidence type="ECO:0000259" key="13">
    <source>
        <dbReference type="PROSITE" id="PS50056"/>
    </source>
</evidence>
<feature type="domain" description="Tyrosine-protein phosphatase" evidence="12">
    <location>
        <begin position="952"/>
        <end position="1220"/>
    </location>
</feature>
<evidence type="ECO:0000256" key="8">
    <source>
        <dbReference type="ARBA" id="ARBA00051722"/>
    </source>
</evidence>
<keyword evidence="15" id="KW-1185">Reference proteome</keyword>
<sequence length="1239" mass="140197">MIRSTLHFTFFLIVFWYKFQPANGVCGNKWFGNNCQYKCHCQNTDCDTDGDCVAPSTCERGWFGYKCQYRDLTSYIKTTENRWLIDGNDSTCNVNTSMTSITVTFNSSIPYTWMRLVFNITEPIRTIKVFLKTFDVIFECQDLRLEQINKETTDLFCTLNVTIQEMTVTGDSVKSLCSLYVSGGRNVALKQPTRQTTTYKPNENRSDSEHAVDGNIDSHYEDGKSCTHTNESDSSPSWAVTFNTTFVVNQFILYNRDGITITRLQNFTLVAIDDHHEILHYQEKDLNNKSIYTVTEQISHPINEVNISVANKQDNFLTLCEVEIYGDCPEGKKGLDCNETCNVGCKRSCNIKGSCDYICFGFSDPPDCKTACDTDKWGINCNNNCSTNCWNTTCNRLTGLCEAGCYGFSDPPVCKTGCSTDTWGLNCSHNCSLRCMNSTCNSLTGYCLLGCQAGYKGLYCEEECDSGRWGVNCSNQCTTGCIQHKCNRTSGICTESCLGYKDFPKCSVGCSNETWGINCNETCNSKCINASCNSLNGKCLLGCLPGFKGSKCSEELKSTSSDSNDGDSNIAVIVGPIIAALILLVLIIVAVMLWRRRTHSTKSKEPTERQKSLSKRETSGVVSLYTQIGESSLKEIETNTDEGYMNAVHTEDEKSIALTSFNTFMTTHNETFFNQQFQTIPSPGNVSTDYANNVSNKLKNRYKNICTYDHSRVNLKIDTDKGEGDYINASYIRGYKNQVEFIASQGPNKTILNDFVRMLWEQNVEKVVMLTNLTEEGKMKCEQYWPNEGKLFYGDIKMKLISTETFSDYTVRHLEMNKKNEGTHLLKQYHFHAWPDKGVPEAPWSLLHFVQRISSHTSSHYVVVHCSAGVGRTGTYIAIQNVLRQARETGKLEFFKTVTKLREDRILMVQTALQYEFLHKAVQAALLTVDRTVRIDDLRNKMERNFLGLTGIDAEFKALCSVCSIVNSQGTNENNRETQEEVYQNTQLLSQQEKNRFPSILPKRQYRPPLQSDNNVYGDYINAVFVAGLKQKDQHFLTQLPLPGTVDDFWRLVTQYKVAIIVDFEFEDQTNDSTIGNYLPTEPSKVFKTELFEITSHSYKQTLVWDEQTLTVCHVDQTKQLKHEVLHIRAGITDLNTKKWVQLIKHLQASNVSGRKVAFLCRNGTSFSGLACALCLMIEKLDTESCVNIPVIVGSLKFIRPEVIATVADYRLLYEVLERYGETSSQYTNVGDKFLKEML</sequence>
<dbReference type="GO" id="GO:0004725">
    <property type="term" value="F:protein tyrosine phosphatase activity"/>
    <property type="evidence" value="ECO:0007669"/>
    <property type="project" value="UniProtKB-EC"/>
</dbReference>
<dbReference type="AlphaFoldDB" id="A0AAD8C1X5"/>
<keyword evidence="5" id="KW-0106">Calcium</keyword>
<dbReference type="SUPFAM" id="SSF52799">
    <property type="entry name" value="(Phosphotyrosine protein) phosphatases II"/>
    <property type="match status" value="2"/>
</dbReference>
<feature type="domain" description="Tyrosine specific protein phosphatases" evidence="13">
    <location>
        <begin position="847"/>
        <end position="916"/>
    </location>
</feature>
<comment type="similarity">
    <text evidence="1">Belongs to the protein-tyrosine phosphatase family.</text>
</comment>
<keyword evidence="11" id="KW-0732">Signal</keyword>
<dbReference type="InterPro" id="IPR029021">
    <property type="entry name" value="Prot-tyrosine_phosphatase-like"/>
</dbReference>
<dbReference type="InterPro" id="IPR050348">
    <property type="entry name" value="Protein-Tyr_Phosphatase"/>
</dbReference>
<keyword evidence="7" id="KW-1015">Disulfide bond</keyword>
<keyword evidence="10" id="KW-0472">Membrane</keyword>
<dbReference type="InterPro" id="IPR006585">
    <property type="entry name" value="FTP1"/>
</dbReference>
<dbReference type="InterPro" id="IPR003595">
    <property type="entry name" value="Tyr_Pase_cat"/>
</dbReference>
<feature type="compositionally biased region" description="Basic and acidic residues" evidence="9">
    <location>
        <begin position="202"/>
        <end position="214"/>
    </location>
</feature>
<name>A0AAD8C1X5_BIOPF</name>
<evidence type="ECO:0000313" key="14">
    <source>
        <dbReference type="EMBL" id="KAK0064979.1"/>
    </source>
</evidence>
<keyword evidence="4" id="KW-0378">Hydrolase</keyword>
<dbReference type="InterPro" id="IPR000242">
    <property type="entry name" value="PTP_cat"/>
</dbReference>
<feature type="region of interest" description="Disordered" evidence="9">
    <location>
        <begin position="191"/>
        <end position="214"/>
    </location>
</feature>
<evidence type="ECO:0000256" key="2">
    <source>
        <dbReference type="ARBA" id="ARBA00013064"/>
    </source>
</evidence>
<dbReference type="PANTHER" id="PTHR19134:SF562">
    <property type="entry name" value="PROTEIN-TYROSINE-PHOSPHATASE"/>
    <property type="match status" value="1"/>
</dbReference>
<proteinExistence type="inferred from homology"/>
<keyword evidence="10" id="KW-1133">Transmembrane helix</keyword>
<dbReference type="PRINTS" id="PR00700">
    <property type="entry name" value="PRTYPHPHTASE"/>
</dbReference>
<reference evidence="14" key="1">
    <citation type="journal article" date="2023" name="PLoS Negl. Trop. Dis.">
        <title>A genome sequence for Biomphalaria pfeifferi, the major vector snail for the human-infecting parasite Schistosoma mansoni.</title>
        <authorList>
            <person name="Bu L."/>
            <person name="Lu L."/>
            <person name="Laidemitt M.R."/>
            <person name="Zhang S.M."/>
            <person name="Mutuku M."/>
            <person name="Mkoji G."/>
            <person name="Steinauer M."/>
            <person name="Loker E.S."/>
        </authorList>
    </citation>
    <scope>NUCLEOTIDE SEQUENCE</scope>
    <source>
        <strain evidence="14">KasaAsao</strain>
    </source>
</reference>
<dbReference type="EC" id="3.1.3.48" evidence="2"/>
<dbReference type="FunFam" id="3.90.190.10:FF:000102">
    <property type="entry name" value="Receptor-type tyrosine-protein phosphatase"/>
    <property type="match status" value="1"/>
</dbReference>
<evidence type="ECO:0000256" key="5">
    <source>
        <dbReference type="ARBA" id="ARBA00022837"/>
    </source>
</evidence>
<feature type="compositionally biased region" description="Polar residues" evidence="9">
    <location>
        <begin position="192"/>
        <end position="201"/>
    </location>
</feature>
<keyword evidence="6" id="KW-0904">Protein phosphatase</keyword>
<dbReference type="Gene3D" id="2.170.300.10">
    <property type="entry name" value="Tie2 ligand-binding domain superfamily"/>
    <property type="match status" value="1"/>
</dbReference>
<comment type="catalytic activity">
    <reaction evidence="8">
        <text>O-phospho-L-tyrosyl-[protein] + H2O = L-tyrosyl-[protein] + phosphate</text>
        <dbReference type="Rhea" id="RHEA:10684"/>
        <dbReference type="Rhea" id="RHEA-COMP:10136"/>
        <dbReference type="Rhea" id="RHEA-COMP:20101"/>
        <dbReference type="ChEBI" id="CHEBI:15377"/>
        <dbReference type="ChEBI" id="CHEBI:43474"/>
        <dbReference type="ChEBI" id="CHEBI:46858"/>
        <dbReference type="ChEBI" id="CHEBI:61978"/>
        <dbReference type="EC" id="3.1.3.48"/>
    </reaction>
</comment>
<dbReference type="PROSITE" id="PS00383">
    <property type="entry name" value="TYR_PHOSPHATASE_1"/>
    <property type="match status" value="1"/>
</dbReference>
<dbReference type="Gene3D" id="2.60.120.260">
    <property type="entry name" value="Galactose-binding domain-like"/>
    <property type="match status" value="1"/>
</dbReference>
<evidence type="ECO:0000256" key="4">
    <source>
        <dbReference type="ARBA" id="ARBA00022801"/>
    </source>
</evidence>
<evidence type="ECO:0000313" key="15">
    <source>
        <dbReference type="Proteomes" id="UP001233172"/>
    </source>
</evidence>
<dbReference type="SMART" id="SM00181">
    <property type="entry name" value="EGF"/>
    <property type="match status" value="2"/>
</dbReference>
<dbReference type="InterPro" id="IPR008979">
    <property type="entry name" value="Galactose-bd-like_sf"/>
</dbReference>
<dbReference type="InterPro" id="IPR000387">
    <property type="entry name" value="Tyr_Pase_dom"/>
</dbReference>
<gene>
    <name evidence="14" type="ORF">Bpfe_005537</name>
</gene>
<dbReference type="SMART" id="SM00607">
    <property type="entry name" value="FTP"/>
    <property type="match status" value="1"/>
</dbReference>
<dbReference type="SMART" id="SM00194">
    <property type="entry name" value="PTPc"/>
    <property type="match status" value="2"/>
</dbReference>
<feature type="signal peptide" evidence="11">
    <location>
        <begin position="1"/>
        <end position="24"/>
    </location>
</feature>
<dbReference type="Proteomes" id="UP001233172">
    <property type="component" value="Unassembled WGS sequence"/>
</dbReference>
<keyword evidence="10" id="KW-0812">Transmembrane</keyword>
<reference evidence="14" key="2">
    <citation type="submission" date="2023-04" db="EMBL/GenBank/DDBJ databases">
        <authorList>
            <person name="Bu L."/>
            <person name="Lu L."/>
            <person name="Laidemitt M.R."/>
            <person name="Zhang S.M."/>
            <person name="Mutuku M."/>
            <person name="Mkoji G."/>
            <person name="Steinauer M."/>
            <person name="Loker E.S."/>
        </authorList>
    </citation>
    <scope>NUCLEOTIDE SEQUENCE</scope>
    <source>
        <strain evidence="14">KasaAsao</strain>
        <tissue evidence="14">Whole Snail</tissue>
    </source>
</reference>
<dbReference type="SMART" id="SM00404">
    <property type="entry name" value="PTPc_motif"/>
    <property type="match status" value="2"/>
</dbReference>
<keyword evidence="3" id="KW-0479">Metal-binding</keyword>
<accession>A0AAD8C1X5</accession>
<dbReference type="EMBL" id="JASAOG010000015">
    <property type="protein sequence ID" value="KAK0064979.1"/>
    <property type="molecule type" value="Genomic_DNA"/>
</dbReference>
<dbReference type="SUPFAM" id="SSF49785">
    <property type="entry name" value="Galactose-binding domain-like"/>
    <property type="match status" value="1"/>
</dbReference>
<dbReference type="InterPro" id="IPR016130">
    <property type="entry name" value="Tyr_Pase_AS"/>
</dbReference>
<evidence type="ECO:0000256" key="9">
    <source>
        <dbReference type="SAM" id="MobiDB-lite"/>
    </source>
</evidence>
<dbReference type="PROSITE" id="PS50056">
    <property type="entry name" value="TYR_PHOSPHATASE_2"/>
    <property type="match status" value="2"/>
</dbReference>
<feature type="domain" description="Tyrosine-protein phosphatase" evidence="12">
    <location>
        <begin position="673"/>
        <end position="925"/>
    </location>
</feature>
<feature type="chain" id="PRO_5042009297" description="protein-tyrosine-phosphatase" evidence="11">
    <location>
        <begin position="25"/>
        <end position="1239"/>
    </location>
</feature>
<evidence type="ECO:0000256" key="1">
    <source>
        <dbReference type="ARBA" id="ARBA00009580"/>
    </source>
</evidence>